<name>A0A7J9AYT8_9ROSI</name>
<comment type="caution">
    <text evidence="1">The sequence shown here is derived from an EMBL/GenBank/DDBJ whole genome shotgun (WGS) entry which is preliminary data.</text>
</comment>
<evidence type="ECO:0000313" key="1">
    <source>
        <dbReference type="EMBL" id="MBA0729255.1"/>
    </source>
</evidence>
<gene>
    <name evidence="1" type="ORF">Golax_025558</name>
</gene>
<proteinExistence type="predicted"/>
<reference evidence="1 2" key="1">
    <citation type="journal article" date="2019" name="Genome Biol. Evol.">
        <title>Insights into the evolution of the New World diploid cottons (Gossypium, subgenus Houzingenia) based on genome sequencing.</title>
        <authorList>
            <person name="Grover C.E."/>
            <person name="Arick M.A. 2nd"/>
            <person name="Thrash A."/>
            <person name="Conover J.L."/>
            <person name="Sanders W.S."/>
            <person name="Peterson D.G."/>
            <person name="Frelichowski J.E."/>
            <person name="Scheffler J.A."/>
            <person name="Scheffler B.E."/>
            <person name="Wendel J.F."/>
        </authorList>
    </citation>
    <scope>NUCLEOTIDE SEQUENCE [LARGE SCALE GENOMIC DNA]</scope>
    <source>
        <strain evidence="1">4</strain>
        <tissue evidence="1">Leaf</tissue>
    </source>
</reference>
<sequence>MKKTLHLKMKIEKFLNQWILNQQIHIEKGK</sequence>
<dbReference type="EMBL" id="JABEZV010436250">
    <property type="protein sequence ID" value="MBA0729255.1"/>
    <property type="molecule type" value="Genomic_DNA"/>
</dbReference>
<dbReference type="AlphaFoldDB" id="A0A7J9AYT8"/>
<evidence type="ECO:0000313" key="2">
    <source>
        <dbReference type="Proteomes" id="UP000593574"/>
    </source>
</evidence>
<protein>
    <submittedName>
        <fullName evidence="1">Uncharacterized protein</fullName>
    </submittedName>
</protein>
<organism evidence="1 2">
    <name type="scientific">Gossypium laxum</name>
    <dbReference type="NCBI Taxonomy" id="34288"/>
    <lineage>
        <taxon>Eukaryota</taxon>
        <taxon>Viridiplantae</taxon>
        <taxon>Streptophyta</taxon>
        <taxon>Embryophyta</taxon>
        <taxon>Tracheophyta</taxon>
        <taxon>Spermatophyta</taxon>
        <taxon>Magnoliopsida</taxon>
        <taxon>eudicotyledons</taxon>
        <taxon>Gunneridae</taxon>
        <taxon>Pentapetalae</taxon>
        <taxon>rosids</taxon>
        <taxon>malvids</taxon>
        <taxon>Malvales</taxon>
        <taxon>Malvaceae</taxon>
        <taxon>Malvoideae</taxon>
        <taxon>Gossypium</taxon>
    </lineage>
</organism>
<keyword evidence="2" id="KW-1185">Reference proteome</keyword>
<dbReference type="Proteomes" id="UP000593574">
    <property type="component" value="Unassembled WGS sequence"/>
</dbReference>
<accession>A0A7J9AYT8</accession>